<proteinExistence type="predicted"/>
<dbReference type="Proteomes" id="UP000287609">
    <property type="component" value="Unassembled WGS sequence"/>
</dbReference>
<dbReference type="RefSeq" id="WP_164515829.1">
    <property type="nucleotide sequence ID" value="NZ_QXGM01000001.1"/>
</dbReference>
<protein>
    <submittedName>
        <fullName evidence="1">Uncharacterized protein</fullName>
    </submittedName>
</protein>
<dbReference type="AlphaFoldDB" id="A0A430FSR0"/>
<organism evidence="1 2">
    <name type="scientific">Bifidobacterium dolichotidis</name>
    <dbReference type="NCBI Taxonomy" id="2306976"/>
    <lineage>
        <taxon>Bacteria</taxon>
        <taxon>Bacillati</taxon>
        <taxon>Actinomycetota</taxon>
        <taxon>Actinomycetes</taxon>
        <taxon>Bifidobacteriales</taxon>
        <taxon>Bifidobacteriaceae</taxon>
        <taxon>Bifidobacterium</taxon>
    </lineage>
</organism>
<evidence type="ECO:0000313" key="1">
    <source>
        <dbReference type="EMBL" id="RSX55922.1"/>
    </source>
</evidence>
<accession>A0A430FSR0</accession>
<dbReference type="EMBL" id="QXGM01000001">
    <property type="protein sequence ID" value="RSX55922.1"/>
    <property type="molecule type" value="Genomic_DNA"/>
</dbReference>
<comment type="caution">
    <text evidence="1">The sequence shown here is derived from an EMBL/GenBank/DDBJ whole genome shotgun (WGS) entry which is preliminary data.</text>
</comment>
<reference evidence="1 2" key="1">
    <citation type="submission" date="2018-09" db="EMBL/GenBank/DDBJ databases">
        <title>Characterization of the phylogenetic diversity of five novel species belonging to the genus Bifidobacterium.</title>
        <authorList>
            <person name="Lugli G.A."/>
            <person name="Duranti S."/>
            <person name="Milani C."/>
        </authorList>
    </citation>
    <scope>NUCLEOTIDE SEQUENCE [LARGE SCALE GENOMIC DNA]</scope>
    <source>
        <strain evidence="1 2">2036B</strain>
    </source>
</reference>
<sequence>MAHKAELSEWRIDDHITSQEYADALYAEALKSQDERCISAVREAITQAGFNVPFTIAE</sequence>
<name>A0A430FSR0_9BIFI</name>
<keyword evidence="2" id="KW-1185">Reference proteome</keyword>
<evidence type="ECO:0000313" key="2">
    <source>
        <dbReference type="Proteomes" id="UP000287609"/>
    </source>
</evidence>
<gene>
    <name evidence="1" type="ORF">D2E26_0485</name>
</gene>